<dbReference type="GO" id="GO:0006508">
    <property type="term" value="P:proteolysis"/>
    <property type="evidence" value="ECO:0007669"/>
    <property type="project" value="UniProtKB-KW"/>
</dbReference>
<gene>
    <name evidence="9" type="ORF">QTP70_004294</name>
</gene>
<evidence type="ECO:0000256" key="2">
    <source>
        <dbReference type="ARBA" id="ARBA00022729"/>
    </source>
</evidence>
<dbReference type="InterPro" id="IPR018114">
    <property type="entry name" value="TRYPSIN_HIS"/>
</dbReference>
<dbReference type="PANTHER" id="PTHR24252:SF7">
    <property type="entry name" value="HYALIN"/>
    <property type="match status" value="1"/>
</dbReference>
<name>A0AAE0QFH7_9TELE</name>
<dbReference type="CDD" id="cd00190">
    <property type="entry name" value="Tryp_SPc"/>
    <property type="match status" value="1"/>
</dbReference>
<dbReference type="PROSITE" id="PS00134">
    <property type="entry name" value="TRYPSIN_HIS"/>
    <property type="match status" value="1"/>
</dbReference>
<keyword evidence="10" id="KW-1185">Reference proteome</keyword>
<proteinExistence type="predicted"/>
<dbReference type="AlphaFoldDB" id="A0AAE0QFH7"/>
<sequence length="295" mass="32407">MEVFVNPGLDRSVCGQAPSNYKIVGGEDAVHGSWPWQVRLEFKKGLCGGSLINENWVLSAAHCFPSDTQINTSEITVKLVMESLVGPNLDMQQMNVSDVFVYKAYDPVNNENDIALVKLSSSVTFTNFIRPVCLAGEKDSLPNDIYVWVTGWGRTNHSSDQLAEKLQEVQVRIISNSDCASMYGLLSITDKMICAGFTEGEKDSCTGDSGGPLVFKHNETWVQAGIVSFGYGCALPNYPGVYTRVSQYQDWINSYITIKQPGFIAVSNGNRGAPDIFCLFLSFSIILYLCSLSIS</sequence>
<dbReference type="SMART" id="SM00020">
    <property type="entry name" value="Tryp_SPc"/>
    <property type="match status" value="1"/>
</dbReference>
<keyword evidence="7" id="KW-0472">Membrane</keyword>
<evidence type="ECO:0000259" key="8">
    <source>
        <dbReference type="PROSITE" id="PS50240"/>
    </source>
</evidence>
<evidence type="ECO:0000313" key="10">
    <source>
        <dbReference type="Proteomes" id="UP001274896"/>
    </source>
</evidence>
<dbReference type="GO" id="GO:0004252">
    <property type="term" value="F:serine-type endopeptidase activity"/>
    <property type="evidence" value="ECO:0007669"/>
    <property type="project" value="InterPro"/>
</dbReference>
<accession>A0AAE0QFH7</accession>
<evidence type="ECO:0000256" key="4">
    <source>
        <dbReference type="ARBA" id="ARBA00022825"/>
    </source>
</evidence>
<evidence type="ECO:0000256" key="6">
    <source>
        <dbReference type="RuleBase" id="RU363034"/>
    </source>
</evidence>
<evidence type="ECO:0000256" key="1">
    <source>
        <dbReference type="ARBA" id="ARBA00022670"/>
    </source>
</evidence>
<feature type="transmembrane region" description="Helical" evidence="7">
    <location>
        <begin position="276"/>
        <end position="294"/>
    </location>
</feature>
<organism evidence="9 10">
    <name type="scientific">Hemibagrus guttatus</name>
    <dbReference type="NCBI Taxonomy" id="175788"/>
    <lineage>
        <taxon>Eukaryota</taxon>
        <taxon>Metazoa</taxon>
        <taxon>Chordata</taxon>
        <taxon>Craniata</taxon>
        <taxon>Vertebrata</taxon>
        <taxon>Euteleostomi</taxon>
        <taxon>Actinopterygii</taxon>
        <taxon>Neopterygii</taxon>
        <taxon>Teleostei</taxon>
        <taxon>Ostariophysi</taxon>
        <taxon>Siluriformes</taxon>
        <taxon>Bagridae</taxon>
        <taxon>Hemibagrus</taxon>
    </lineage>
</organism>
<comment type="caution">
    <text evidence="9">The sequence shown here is derived from an EMBL/GenBank/DDBJ whole genome shotgun (WGS) entry which is preliminary data.</text>
</comment>
<dbReference type="InterPro" id="IPR033116">
    <property type="entry name" value="TRYPSIN_SER"/>
</dbReference>
<dbReference type="PROSITE" id="PS50240">
    <property type="entry name" value="TRYPSIN_DOM"/>
    <property type="match status" value="1"/>
</dbReference>
<evidence type="ECO:0000256" key="5">
    <source>
        <dbReference type="ARBA" id="ARBA00023157"/>
    </source>
</evidence>
<evidence type="ECO:0000256" key="3">
    <source>
        <dbReference type="ARBA" id="ARBA00022801"/>
    </source>
</evidence>
<dbReference type="Proteomes" id="UP001274896">
    <property type="component" value="Unassembled WGS sequence"/>
</dbReference>
<evidence type="ECO:0000256" key="7">
    <source>
        <dbReference type="SAM" id="Phobius"/>
    </source>
</evidence>
<keyword evidence="2" id="KW-0732">Signal</keyword>
<keyword evidence="4 6" id="KW-0720">Serine protease</keyword>
<dbReference type="Gene3D" id="2.40.10.10">
    <property type="entry name" value="Trypsin-like serine proteases"/>
    <property type="match status" value="1"/>
</dbReference>
<keyword evidence="3 6" id="KW-0378">Hydrolase</keyword>
<dbReference type="InterPro" id="IPR009003">
    <property type="entry name" value="Peptidase_S1_PA"/>
</dbReference>
<evidence type="ECO:0000313" key="9">
    <source>
        <dbReference type="EMBL" id="KAK3519774.1"/>
    </source>
</evidence>
<dbReference type="PRINTS" id="PR00722">
    <property type="entry name" value="CHYMOTRYPSIN"/>
</dbReference>
<dbReference type="SUPFAM" id="SSF50494">
    <property type="entry name" value="Trypsin-like serine proteases"/>
    <property type="match status" value="1"/>
</dbReference>
<reference evidence="9" key="1">
    <citation type="submission" date="2023-06" db="EMBL/GenBank/DDBJ databases">
        <title>Male Hemibagrus guttatus genome.</title>
        <authorList>
            <person name="Bian C."/>
        </authorList>
    </citation>
    <scope>NUCLEOTIDE SEQUENCE</scope>
    <source>
        <strain evidence="9">Male_cb2023</strain>
        <tissue evidence="9">Muscle</tissue>
    </source>
</reference>
<feature type="domain" description="Peptidase S1" evidence="8">
    <location>
        <begin position="23"/>
        <end position="257"/>
    </location>
</feature>
<keyword evidence="5" id="KW-1015">Disulfide bond</keyword>
<dbReference type="InterPro" id="IPR043504">
    <property type="entry name" value="Peptidase_S1_PA_chymotrypsin"/>
</dbReference>
<dbReference type="Pfam" id="PF00089">
    <property type="entry name" value="Trypsin"/>
    <property type="match status" value="1"/>
</dbReference>
<dbReference type="InterPro" id="IPR001254">
    <property type="entry name" value="Trypsin_dom"/>
</dbReference>
<protein>
    <recommendedName>
        <fullName evidence="8">Peptidase S1 domain-containing protein</fullName>
    </recommendedName>
</protein>
<dbReference type="EMBL" id="JAUCMX010000016">
    <property type="protein sequence ID" value="KAK3519774.1"/>
    <property type="molecule type" value="Genomic_DNA"/>
</dbReference>
<keyword evidence="7" id="KW-1133">Transmembrane helix</keyword>
<dbReference type="PROSITE" id="PS00135">
    <property type="entry name" value="TRYPSIN_SER"/>
    <property type="match status" value="1"/>
</dbReference>
<dbReference type="PANTHER" id="PTHR24252">
    <property type="entry name" value="ACROSIN-RELATED"/>
    <property type="match status" value="1"/>
</dbReference>
<keyword evidence="7" id="KW-0812">Transmembrane</keyword>
<dbReference type="FunFam" id="2.40.10.10:FF:000024">
    <property type="entry name" value="Serine protease 53"/>
    <property type="match status" value="1"/>
</dbReference>
<dbReference type="InterPro" id="IPR001314">
    <property type="entry name" value="Peptidase_S1A"/>
</dbReference>
<keyword evidence="1 6" id="KW-0645">Protease</keyword>